<evidence type="ECO:0000313" key="1">
    <source>
        <dbReference type="EMBL" id="MEY8537346.1"/>
    </source>
</evidence>
<reference evidence="1 2" key="1">
    <citation type="submission" date="2024-03" db="EMBL/GenBank/DDBJ databases">
        <title>Mouse gut bacterial collection (mGBC) of GemPharmatech.</title>
        <authorList>
            <person name="He Y."/>
            <person name="Dong L."/>
            <person name="Wu D."/>
            <person name="Gao X."/>
            <person name="Lin Z."/>
        </authorList>
    </citation>
    <scope>NUCLEOTIDE SEQUENCE [LARGE SCALE GENOMIC DNA]</scope>
    <source>
        <strain evidence="1 2">20-218</strain>
    </source>
</reference>
<organism evidence="1 2">
    <name type="scientific">Lactococcus muris</name>
    <dbReference type="NCBI Taxonomy" id="2941330"/>
    <lineage>
        <taxon>Bacteria</taxon>
        <taxon>Bacillati</taxon>
        <taxon>Bacillota</taxon>
        <taxon>Bacilli</taxon>
        <taxon>Lactobacillales</taxon>
        <taxon>Streptococcaceae</taxon>
        <taxon>Lactococcus</taxon>
    </lineage>
</organism>
<keyword evidence="2" id="KW-1185">Reference proteome</keyword>
<protein>
    <submittedName>
        <fullName evidence="1">DUF4238 domain-containing protein</fullName>
    </submittedName>
</protein>
<dbReference type="Pfam" id="PF14022">
    <property type="entry name" value="DUF4238"/>
    <property type="match status" value="1"/>
</dbReference>
<dbReference type="EMBL" id="JBCLSQ010000004">
    <property type="protein sequence ID" value="MEY8537346.1"/>
    <property type="molecule type" value="Genomic_DNA"/>
</dbReference>
<accession>A0ABV4D6G6</accession>
<comment type="caution">
    <text evidence="1">The sequence shown here is derived from an EMBL/GenBank/DDBJ whole genome shotgun (WGS) entry which is preliminary data.</text>
</comment>
<sequence length="259" mass="30506">MTEKKRQHIVPQHLQRNFAIDKQKRIVKIYLVQQREFHEAPIERTLKSSYFYGKSGEVETILSNEIETPGSRIIAEMIKNPKKFMRKHKILDEGTLKYFSTLRNRSLAVVDVLDDVNEQIMKKWEISANYDDFQKSLRKEFQEKMLDTNEMRGKAVLLEPNEICKEKIYNGRYMLVEVEKQLFFSDVVSTSVFPLSPNLLLVIGEMTDIFKVAIRMKSKAAVVNFLNYRSIKEAKKLVLVGNDTSIEDIERLERRFQKY</sequence>
<dbReference type="RefSeq" id="WP_369917777.1">
    <property type="nucleotide sequence ID" value="NZ_JBCLSQ010000004.1"/>
</dbReference>
<name>A0ABV4D6G6_9LACT</name>
<dbReference type="InterPro" id="IPR025332">
    <property type="entry name" value="DUF4238"/>
</dbReference>
<proteinExistence type="predicted"/>
<gene>
    <name evidence="1" type="ORF">AALM99_02640</name>
</gene>
<dbReference type="Proteomes" id="UP001565242">
    <property type="component" value="Unassembled WGS sequence"/>
</dbReference>
<evidence type="ECO:0000313" key="2">
    <source>
        <dbReference type="Proteomes" id="UP001565242"/>
    </source>
</evidence>